<evidence type="ECO:0000313" key="1">
    <source>
        <dbReference type="EMBL" id="ACN93076.1"/>
    </source>
</evidence>
<protein>
    <recommendedName>
        <fullName evidence="3">CdsC</fullName>
    </recommendedName>
</protein>
<geneLocation type="plasmid" evidence="1 2">
    <name>118a_lp28-3</name>
</geneLocation>
<evidence type="ECO:0008006" key="3">
    <source>
        <dbReference type="Google" id="ProtNLM"/>
    </source>
</evidence>
<dbReference type="Proteomes" id="UP000006208">
    <property type="component" value="Plasmid 118a_lp28-3"/>
</dbReference>
<sequence length="162" mass="18423">MSRQTNIQFSNEIQALKDTRSTIITNQNDNINSTINYPPYIQTILKIEKQVDGNIIINGMTKESGTETKKLLEILNGNISRLKDAIQYGGSFRAKDVRENQTQKENNKDSHIHVDDFKEYIHLIMPSINNNADSSSSSSSSSYYYTNYIINGDNLLRIISNL</sequence>
<proteinExistence type="predicted"/>
<accession>A0A7U4DJ18</accession>
<dbReference type="EMBL" id="CP001540">
    <property type="protein sequence ID" value="ACN93076.1"/>
    <property type="molecule type" value="Genomic_DNA"/>
</dbReference>
<gene>
    <name evidence="1" type="ORF">BBU118A_H01</name>
</gene>
<organism evidence="1 2">
    <name type="scientific">Borreliella burgdorferi 118a</name>
    <dbReference type="NCBI Taxonomy" id="476210"/>
    <lineage>
        <taxon>Bacteria</taxon>
        <taxon>Pseudomonadati</taxon>
        <taxon>Spirochaetota</taxon>
        <taxon>Spirochaetia</taxon>
        <taxon>Spirochaetales</taxon>
        <taxon>Borreliaceae</taxon>
        <taxon>Borreliella</taxon>
    </lineage>
</organism>
<dbReference type="AlphaFoldDB" id="A0A7U4DJ18"/>
<keyword evidence="1" id="KW-0614">Plasmid</keyword>
<evidence type="ECO:0000313" key="2">
    <source>
        <dbReference type="Proteomes" id="UP000006208"/>
    </source>
</evidence>
<name>A0A7U4DJ18_BORBG</name>
<reference evidence="1 2" key="1">
    <citation type="journal article" date="2011" name="J. Bacteriol.">
        <title>Whole-genome sequences of thirteen isolates of Borrelia burgdorferi.</title>
        <authorList>
            <person name="Schutzer S.E."/>
            <person name="Fraser-Liggett C.M."/>
            <person name="Casjens S.R."/>
            <person name="Qiu W.G."/>
            <person name="Dunn J.J."/>
            <person name="Mongodin E.F."/>
            <person name="Luft B.J."/>
        </authorList>
    </citation>
    <scope>NUCLEOTIDE SEQUENCE [LARGE SCALE GENOMIC DNA]</scope>
    <source>
        <strain evidence="1 2">118a</strain>
        <plasmid evidence="1 2">118a_lp28-3</plasmid>
    </source>
</reference>
<dbReference type="RefSeq" id="WP_012672416.1">
    <property type="nucleotide sequence ID" value="NC_012236.1"/>
</dbReference>